<dbReference type="Proteomes" id="UP000051952">
    <property type="component" value="Unassembled WGS sequence"/>
</dbReference>
<dbReference type="VEuPathDB" id="TriTrypDB:BSAL_92625"/>
<dbReference type="EMBL" id="CYKH01001277">
    <property type="protein sequence ID" value="CUG86337.1"/>
    <property type="molecule type" value="Genomic_DNA"/>
</dbReference>
<evidence type="ECO:0000313" key="2">
    <source>
        <dbReference type="Proteomes" id="UP000051952"/>
    </source>
</evidence>
<dbReference type="OrthoDB" id="275798at2759"/>
<gene>
    <name evidence="1" type="ORF">BSAL_92625</name>
</gene>
<name>A0A0S4J4E6_BODSA</name>
<sequence>MRTTSITHSFQRGGWKAGSRHQKHQMLNPTPFLYRFPGPRGPGPYTMKYWWTLGCFPTGMDTPFRLHEFLENYQKAHVPVEVEEWLDCFIKHPAEQLVPTLEALLEGFEGTEELEETEGYRTTDPSIVALLPALKRLEDAATISISPIAVRAVMADKVLRKRASDDVYEYLEAVRHSGSTPHRRAGYALFFFGIWNSWRAINRLSTTTR</sequence>
<proteinExistence type="predicted"/>
<reference evidence="2" key="1">
    <citation type="submission" date="2015-09" db="EMBL/GenBank/DDBJ databases">
        <authorList>
            <consortium name="Pathogen Informatics"/>
        </authorList>
    </citation>
    <scope>NUCLEOTIDE SEQUENCE [LARGE SCALE GENOMIC DNA]</scope>
    <source>
        <strain evidence="2">Lake Konstanz</strain>
    </source>
</reference>
<accession>A0A0S4J4E6</accession>
<organism evidence="1 2">
    <name type="scientific">Bodo saltans</name>
    <name type="common">Flagellated protozoan</name>
    <dbReference type="NCBI Taxonomy" id="75058"/>
    <lineage>
        <taxon>Eukaryota</taxon>
        <taxon>Discoba</taxon>
        <taxon>Euglenozoa</taxon>
        <taxon>Kinetoplastea</taxon>
        <taxon>Metakinetoplastina</taxon>
        <taxon>Eubodonida</taxon>
        <taxon>Bodonidae</taxon>
        <taxon>Bodo</taxon>
    </lineage>
</organism>
<dbReference type="OMA" id="IWNSWRA"/>
<keyword evidence="2" id="KW-1185">Reference proteome</keyword>
<protein>
    <submittedName>
        <fullName evidence="1">Uncharacterized protein</fullName>
    </submittedName>
</protein>
<evidence type="ECO:0000313" key="1">
    <source>
        <dbReference type="EMBL" id="CUG86337.1"/>
    </source>
</evidence>
<dbReference type="AlphaFoldDB" id="A0A0S4J4E6"/>